<dbReference type="GO" id="GO:0004792">
    <property type="term" value="F:thiosulfate-cyanide sulfurtransferase activity"/>
    <property type="evidence" value="ECO:0007669"/>
    <property type="project" value="TreeGrafter"/>
</dbReference>
<evidence type="ECO:0000256" key="5">
    <source>
        <dbReference type="ARBA" id="ARBA00052218"/>
    </source>
</evidence>
<proteinExistence type="inferred from homology"/>
<dbReference type="AlphaFoldDB" id="A0A2T5BX47"/>
<dbReference type="InterPro" id="IPR045886">
    <property type="entry name" value="ThiF/MoeB/HesA"/>
</dbReference>
<evidence type="ECO:0000256" key="12">
    <source>
        <dbReference type="ARBA" id="ARBA00078531"/>
    </source>
</evidence>
<keyword evidence="3" id="KW-0547">Nucleotide-binding</keyword>
<evidence type="ECO:0000256" key="2">
    <source>
        <dbReference type="ARBA" id="ARBA00022679"/>
    </source>
</evidence>
<organism evidence="14 15">
    <name type="scientific">Mangrovibacterium marinum</name>
    <dbReference type="NCBI Taxonomy" id="1639118"/>
    <lineage>
        <taxon>Bacteria</taxon>
        <taxon>Pseudomonadati</taxon>
        <taxon>Bacteroidota</taxon>
        <taxon>Bacteroidia</taxon>
        <taxon>Marinilabiliales</taxon>
        <taxon>Prolixibacteraceae</taxon>
        <taxon>Mangrovibacterium</taxon>
    </lineage>
</organism>
<evidence type="ECO:0000256" key="3">
    <source>
        <dbReference type="ARBA" id="ARBA00022741"/>
    </source>
</evidence>
<dbReference type="RefSeq" id="WP_107823889.1">
    <property type="nucleotide sequence ID" value="NZ_QAAD01000032.1"/>
</dbReference>
<dbReference type="GO" id="GO:0061605">
    <property type="term" value="F:molybdopterin-synthase adenylyltransferase activity"/>
    <property type="evidence" value="ECO:0007669"/>
    <property type="project" value="UniProtKB-EC"/>
</dbReference>
<evidence type="ECO:0000256" key="7">
    <source>
        <dbReference type="ARBA" id="ARBA00063809"/>
    </source>
</evidence>
<dbReference type="GO" id="GO:0005829">
    <property type="term" value="C:cytosol"/>
    <property type="evidence" value="ECO:0007669"/>
    <property type="project" value="TreeGrafter"/>
</dbReference>
<protein>
    <recommendedName>
        <fullName evidence="9">Molybdopterin-synthase adenylyltransferase</fullName>
        <ecNumber evidence="8">2.7.7.80</ecNumber>
    </recommendedName>
    <alternativeName>
        <fullName evidence="12">MoaD protein adenylase</fullName>
    </alternativeName>
    <alternativeName>
        <fullName evidence="10">Molybdopterin-converting factor subunit 1 adenylase</fullName>
    </alternativeName>
    <alternativeName>
        <fullName evidence="11">Sulfur carrier protein MoaD adenylyltransferase</fullName>
    </alternativeName>
</protein>
<comment type="caution">
    <text evidence="14">The sequence shown here is derived from an EMBL/GenBank/DDBJ whole genome shotgun (WGS) entry which is preliminary data.</text>
</comment>
<evidence type="ECO:0000256" key="1">
    <source>
        <dbReference type="ARBA" id="ARBA00009919"/>
    </source>
</evidence>
<dbReference type="EC" id="2.7.7.80" evidence="8"/>
<dbReference type="SUPFAM" id="SSF69572">
    <property type="entry name" value="Activating enzymes of the ubiquitin-like proteins"/>
    <property type="match status" value="1"/>
</dbReference>
<evidence type="ECO:0000256" key="11">
    <source>
        <dbReference type="ARBA" id="ARBA00075328"/>
    </source>
</evidence>
<dbReference type="EMBL" id="QAAD01000032">
    <property type="protein sequence ID" value="PTN04338.1"/>
    <property type="molecule type" value="Genomic_DNA"/>
</dbReference>
<dbReference type="GO" id="GO:0008146">
    <property type="term" value="F:sulfotransferase activity"/>
    <property type="evidence" value="ECO:0007669"/>
    <property type="project" value="TreeGrafter"/>
</dbReference>
<comment type="similarity">
    <text evidence="1">Belongs to the HesA/MoeB/ThiF family.</text>
</comment>
<comment type="function">
    <text evidence="6">Catalyzes the adenylation by ATP of the carboxyl group of the C-terminal glycine of sulfur carrier protein MoaD.</text>
</comment>
<evidence type="ECO:0000256" key="4">
    <source>
        <dbReference type="ARBA" id="ARBA00022840"/>
    </source>
</evidence>
<dbReference type="GO" id="GO:0005524">
    <property type="term" value="F:ATP binding"/>
    <property type="evidence" value="ECO:0007669"/>
    <property type="project" value="UniProtKB-KW"/>
</dbReference>
<evidence type="ECO:0000256" key="10">
    <source>
        <dbReference type="ARBA" id="ARBA00075110"/>
    </source>
</evidence>
<comment type="subunit">
    <text evidence="7">Homodimer. Forms a stable heterotetrameric complex of 2 MoeB and 2 MoaD during adenylation of MoaD.</text>
</comment>
<evidence type="ECO:0000256" key="8">
    <source>
        <dbReference type="ARBA" id="ARBA00066884"/>
    </source>
</evidence>
<keyword evidence="15" id="KW-1185">Reference proteome</keyword>
<name>A0A2T5BX47_9BACT</name>
<dbReference type="NCBIfam" id="NF004281">
    <property type="entry name" value="PRK05690.1"/>
    <property type="match status" value="1"/>
</dbReference>
<dbReference type="InterPro" id="IPR000594">
    <property type="entry name" value="ThiF_NAD_FAD-bd"/>
</dbReference>
<keyword evidence="4" id="KW-0067">ATP-binding</keyword>
<feature type="domain" description="THIF-type NAD/FAD binding fold" evidence="13">
    <location>
        <begin position="9"/>
        <end position="231"/>
    </location>
</feature>
<dbReference type="InterPro" id="IPR035985">
    <property type="entry name" value="Ubiquitin-activating_enz"/>
</dbReference>
<dbReference type="Pfam" id="PF00899">
    <property type="entry name" value="ThiF"/>
    <property type="match status" value="1"/>
</dbReference>
<keyword evidence="2 14" id="KW-0808">Transferase</keyword>
<evidence type="ECO:0000259" key="13">
    <source>
        <dbReference type="Pfam" id="PF00899"/>
    </source>
</evidence>
<keyword evidence="14" id="KW-0548">Nucleotidyltransferase</keyword>
<dbReference type="CDD" id="cd00757">
    <property type="entry name" value="ThiF_MoeB_HesA_family"/>
    <property type="match status" value="1"/>
</dbReference>
<comment type="catalytic activity">
    <reaction evidence="5">
        <text>[molybdopterin-synthase sulfur-carrier protein]-C-terminal Gly-Gly + ATP + H(+) = [molybdopterin-synthase sulfur-carrier protein]-C-terminal Gly-Gly-AMP + diphosphate</text>
        <dbReference type="Rhea" id="RHEA:43616"/>
        <dbReference type="Rhea" id="RHEA-COMP:12159"/>
        <dbReference type="Rhea" id="RHEA-COMP:12202"/>
        <dbReference type="ChEBI" id="CHEBI:15378"/>
        <dbReference type="ChEBI" id="CHEBI:30616"/>
        <dbReference type="ChEBI" id="CHEBI:33019"/>
        <dbReference type="ChEBI" id="CHEBI:90618"/>
        <dbReference type="ChEBI" id="CHEBI:90778"/>
        <dbReference type="EC" id="2.7.7.80"/>
    </reaction>
</comment>
<dbReference type="FunFam" id="3.40.50.720:FF:000033">
    <property type="entry name" value="Adenylyltransferase and sulfurtransferase MOCS3"/>
    <property type="match status" value="1"/>
</dbReference>
<sequence>MNLEEKERYARQIMLPEIGEAGQQKLKQAKVLIIGAGGLGSPVALYLAAAGVGHIALVDNDNVSVTNLQRQILYNSEVVGKAKVTHAREVLKSLNPNVSVRPVLERLTEINAAELIQAYDVIVDATDNFRARYLISQTCQQFSKPMVHGSIEEFKGMVSVFNYQGGPVYEDLFPEAPEDQSIDGAPKGVFGALPGIIGSMQAMEVLKIITRAGEILSGKLFVYNALECTSSILKLI</sequence>
<reference evidence="14 15" key="1">
    <citation type="submission" date="2018-04" db="EMBL/GenBank/DDBJ databases">
        <title>Genomic Encyclopedia of Archaeal and Bacterial Type Strains, Phase II (KMG-II): from individual species to whole genera.</title>
        <authorList>
            <person name="Goeker M."/>
        </authorList>
    </citation>
    <scope>NUCLEOTIDE SEQUENCE [LARGE SCALE GENOMIC DNA]</scope>
    <source>
        <strain evidence="14 15">DSM 28823</strain>
    </source>
</reference>
<dbReference type="PANTHER" id="PTHR10953:SF102">
    <property type="entry name" value="ADENYLYLTRANSFERASE AND SULFURTRANSFERASE MOCS3"/>
    <property type="match status" value="1"/>
</dbReference>
<dbReference type="Proteomes" id="UP000243525">
    <property type="component" value="Unassembled WGS sequence"/>
</dbReference>
<dbReference type="OrthoDB" id="9804286at2"/>
<evidence type="ECO:0000313" key="14">
    <source>
        <dbReference type="EMBL" id="PTN04338.1"/>
    </source>
</evidence>
<evidence type="ECO:0000313" key="15">
    <source>
        <dbReference type="Proteomes" id="UP000243525"/>
    </source>
</evidence>
<evidence type="ECO:0000256" key="9">
    <source>
        <dbReference type="ARBA" id="ARBA00073635"/>
    </source>
</evidence>
<dbReference type="Gene3D" id="3.40.50.720">
    <property type="entry name" value="NAD(P)-binding Rossmann-like Domain"/>
    <property type="match status" value="1"/>
</dbReference>
<evidence type="ECO:0000256" key="6">
    <source>
        <dbReference type="ARBA" id="ARBA00055169"/>
    </source>
</evidence>
<dbReference type="GO" id="GO:0008641">
    <property type="term" value="F:ubiquitin-like modifier activating enzyme activity"/>
    <property type="evidence" value="ECO:0007669"/>
    <property type="project" value="InterPro"/>
</dbReference>
<dbReference type="PANTHER" id="PTHR10953">
    <property type="entry name" value="UBIQUITIN-ACTIVATING ENZYME E1"/>
    <property type="match status" value="1"/>
</dbReference>
<gene>
    <name evidence="14" type="ORF">C8N47_13211</name>
</gene>
<accession>A0A2T5BX47</accession>